<dbReference type="InterPro" id="IPR016161">
    <property type="entry name" value="Ald_DH/histidinol_DH"/>
</dbReference>
<organism evidence="2">
    <name type="scientific">marine metagenome</name>
    <dbReference type="NCBI Taxonomy" id="408172"/>
    <lineage>
        <taxon>unclassified sequences</taxon>
        <taxon>metagenomes</taxon>
        <taxon>ecological metagenomes</taxon>
    </lineage>
</organism>
<dbReference type="SUPFAM" id="SSF53720">
    <property type="entry name" value="ALDH-like"/>
    <property type="match status" value="1"/>
</dbReference>
<dbReference type="Gene3D" id="3.40.309.10">
    <property type="entry name" value="Aldehyde Dehydrogenase, Chain A, domain 2"/>
    <property type="match status" value="1"/>
</dbReference>
<dbReference type="GO" id="GO:0016620">
    <property type="term" value="F:oxidoreductase activity, acting on the aldehyde or oxo group of donors, NAD or NADP as acceptor"/>
    <property type="evidence" value="ECO:0007669"/>
    <property type="project" value="InterPro"/>
</dbReference>
<dbReference type="InterPro" id="IPR016163">
    <property type="entry name" value="Ald_DH_C"/>
</dbReference>
<protein>
    <recommendedName>
        <fullName evidence="1">Aldehyde dehydrogenase domain-containing protein</fullName>
    </recommendedName>
</protein>
<proteinExistence type="predicted"/>
<evidence type="ECO:0000313" key="2">
    <source>
        <dbReference type="EMBL" id="SVD20828.1"/>
    </source>
</evidence>
<dbReference type="PANTHER" id="PTHR11699">
    <property type="entry name" value="ALDEHYDE DEHYDROGENASE-RELATED"/>
    <property type="match status" value="1"/>
</dbReference>
<accession>A0A382THE2</accession>
<name>A0A382THE2_9ZZZZ</name>
<dbReference type="InterPro" id="IPR015590">
    <property type="entry name" value="Aldehyde_DH_dom"/>
</dbReference>
<dbReference type="InterPro" id="IPR016162">
    <property type="entry name" value="Ald_DH_N"/>
</dbReference>
<reference evidence="2" key="1">
    <citation type="submission" date="2018-05" db="EMBL/GenBank/DDBJ databases">
        <authorList>
            <person name="Lanie J.A."/>
            <person name="Ng W.-L."/>
            <person name="Kazmierczak K.M."/>
            <person name="Andrzejewski T.M."/>
            <person name="Davidsen T.M."/>
            <person name="Wayne K.J."/>
            <person name="Tettelin H."/>
            <person name="Glass J.I."/>
            <person name="Rusch D."/>
            <person name="Podicherti R."/>
            <person name="Tsui H.-C.T."/>
            <person name="Winkler M.E."/>
        </authorList>
    </citation>
    <scope>NUCLEOTIDE SEQUENCE</scope>
</reference>
<dbReference type="Gene3D" id="3.40.605.10">
    <property type="entry name" value="Aldehyde Dehydrogenase, Chain A, domain 1"/>
    <property type="match status" value="1"/>
</dbReference>
<sequence>MAASIWTQDISRAHRLAAEIKAGLVWINCHGIPDMAVPFGGYRESGWGRENGWEGLIEYTEHKSVIAML</sequence>
<evidence type="ECO:0000259" key="1">
    <source>
        <dbReference type="Pfam" id="PF00171"/>
    </source>
</evidence>
<gene>
    <name evidence="2" type="ORF">METZ01_LOCUS373682</name>
</gene>
<dbReference type="AlphaFoldDB" id="A0A382THE2"/>
<dbReference type="EMBL" id="UINC01136203">
    <property type="protein sequence ID" value="SVD20828.1"/>
    <property type="molecule type" value="Genomic_DNA"/>
</dbReference>
<dbReference type="Pfam" id="PF00171">
    <property type="entry name" value="Aldedh"/>
    <property type="match status" value="1"/>
</dbReference>
<feature type="domain" description="Aldehyde dehydrogenase" evidence="1">
    <location>
        <begin position="2"/>
        <end position="65"/>
    </location>
</feature>